<dbReference type="PANTHER" id="PTHR24229:SF110">
    <property type="entry name" value="SOMATOSTATIN RECEPTOR TYPE 2"/>
    <property type="match status" value="1"/>
</dbReference>
<keyword evidence="5" id="KW-0297">G-protein coupled receptor</keyword>
<dbReference type="GO" id="GO:0043005">
    <property type="term" value="C:neuron projection"/>
    <property type="evidence" value="ECO:0007669"/>
    <property type="project" value="TreeGrafter"/>
</dbReference>
<keyword evidence="8" id="KW-0807">Transducer</keyword>
<evidence type="ECO:0000256" key="7">
    <source>
        <dbReference type="ARBA" id="ARBA00023170"/>
    </source>
</evidence>
<dbReference type="InterPro" id="IPR000276">
    <property type="entry name" value="GPCR_Rhodpsn"/>
</dbReference>
<gene>
    <name evidence="11" type="ORF">PECUL_23A037924</name>
</gene>
<evidence type="ECO:0000256" key="9">
    <source>
        <dbReference type="SAM" id="Phobius"/>
    </source>
</evidence>
<dbReference type="Proteomes" id="UP001295444">
    <property type="component" value="Chromosome 07"/>
</dbReference>
<evidence type="ECO:0000313" key="11">
    <source>
        <dbReference type="EMBL" id="CAH2307368.1"/>
    </source>
</evidence>
<feature type="transmembrane region" description="Helical" evidence="9">
    <location>
        <begin position="150"/>
        <end position="170"/>
    </location>
</feature>
<evidence type="ECO:0000256" key="2">
    <source>
        <dbReference type="ARBA" id="ARBA00022475"/>
    </source>
</evidence>
<dbReference type="PANTHER" id="PTHR24229">
    <property type="entry name" value="NEUROPEPTIDES RECEPTOR"/>
    <property type="match status" value="1"/>
</dbReference>
<proteinExistence type="predicted"/>
<keyword evidence="4 9" id="KW-1133">Transmembrane helix</keyword>
<evidence type="ECO:0000256" key="5">
    <source>
        <dbReference type="ARBA" id="ARBA00023040"/>
    </source>
</evidence>
<feature type="transmembrane region" description="Helical" evidence="9">
    <location>
        <begin position="109"/>
        <end position="130"/>
    </location>
</feature>
<evidence type="ECO:0000256" key="1">
    <source>
        <dbReference type="ARBA" id="ARBA00004651"/>
    </source>
</evidence>
<dbReference type="PROSITE" id="PS50262">
    <property type="entry name" value="G_PROTEIN_RECEP_F1_2"/>
    <property type="match status" value="1"/>
</dbReference>
<dbReference type="SUPFAM" id="SSF81321">
    <property type="entry name" value="Family A G protein-coupled receptor-like"/>
    <property type="match status" value="1"/>
</dbReference>
<name>A0AAD1SSE7_PELCU</name>
<keyword evidence="2" id="KW-1003">Cell membrane</keyword>
<comment type="subcellular location">
    <subcellularLocation>
        <location evidence="1">Cell membrane</location>
        <topology evidence="1">Multi-pass membrane protein</topology>
    </subcellularLocation>
</comment>
<evidence type="ECO:0000256" key="3">
    <source>
        <dbReference type="ARBA" id="ARBA00022692"/>
    </source>
</evidence>
<feature type="transmembrane region" description="Helical" evidence="9">
    <location>
        <begin position="40"/>
        <end position="61"/>
    </location>
</feature>
<keyword evidence="3 9" id="KW-0812">Transmembrane</keyword>
<dbReference type="AlphaFoldDB" id="A0AAD1SSE7"/>
<protein>
    <submittedName>
        <fullName evidence="11">Somatostatin receptor type 5-like</fullName>
    </submittedName>
</protein>
<evidence type="ECO:0000256" key="4">
    <source>
        <dbReference type="ARBA" id="ARBA00022989"/>
    </source>
</evidence>
<keyword evidence="7 11" id="KW-0675">Receptor</keyword>
<evidence type="ECO:0000259" key="10">
    <source>
        <dbReference type="PROSITE" id="PS50262"/>
    </source>
</evidence>
<dbReference type="GO" id="GO:0071385">
    <property type="term" value="P:cellular response to glucocorticoid stimulus"/>
    <property type="evidence" value="ECO:0007669"/>
    <property type="project" value="TreeGrafter"/>
</dbReference>
<accession>A0AAD1SSE7</accession>
<dbReference type="GO" id="GO:0005886">
    <property type="term" value="C:plasma membrane"/>
    <property type="evidence" value="ECO:0007669"/>
    <property type="project" value="UniProtKB-SubCell"/>
</dbReference>
<feature type="transmembrane region" description="Helical" evidence="9">
    <location>
        <begin position="190"/>
        <end position="219"/>
    </location>
</feature>
<feature type="transmembrane region" description="Helical" evidence="9">
    <location>
        <begin position="277"/>
        <end position="298"/>
    </location>
</feature>
<evidence type="ECO:0000256" key="8">
    <source>
        <dbReference type="ARBA" id="ARBA00023224"/>
    </source>
</evidence>
<dbReference type="InterPro" id="IPR017452">
    <property type="entry name" value="GPCR_Rhodpsn_7TM"/>
</dbReference>
<feature type="transmembrane region" description="Helical" evidence="9">
    <location>
        <begin position="240"/>
        <end position="257"/>
    </location>
</feature>
<organism evidence="11 12">
    <name type="scientific">Pelobates cultripes</name>
    <name type="common">Western spadefoot toad</name>
    <dbReference type="NCBI Taxonomy" id="61616"/>
    <lineage>
        <taxon>Eukaryota</taxon>
        <taxon>Metazoa</taxon>
        <taxon>Chordata</taxon>
        <taxon>Craniata</taxon>
        <taxon>Vertebrata</taxon>
        <taxon>Euteleostomi</taxon>
        <taxon>Amphibia</taxon>
        <taxon>Batrachia</taxon>
        <taxon>Anura</taxon>
        <taxon>Pelobatoidea</taxon>
        <taxon>Pelobatidae</taxon>
        <taxon>Pelobates</taxon>
    </lineage>
</organism>
<dbReference type="Pfam" id="PF00001">
    <property type="entry name" value="7tm_1"/>
    <property type="match status" value="1"/>
</dbReference>
<keyword evidence="6 9" id="KW-0472">Membrane</keyword>
<evidence type="ECO:0000256" key="6">
    <source>
        <dbReference type="ARBA" id="ARBA00023136"/>
    </source>
</evidence>
<dbReference type="GO" id="GO:0042923">
    <property type="term" value="F:neuropeptide binding"/>
    <property type="evidence" value="ECO:0007669"/>
    <property type="project" value="TreeGrafter"/>
</dbReference>
<keyword evidence="12" id="KW-1185">Reference proteome</keyword>
<evidence type="ECO:0000313" key="12">
    <source>
        <dbReference type="Proteomes" id="UP001295444"/>
    </source>
</evidence>
<feature type="domain" description="G-protein coupled receptors family 1 profile" evidence="10">
    <location>
        <begin position="52"/>
        <end position="295"/>
    </location>
</feature>
<feature type="transmembrane region" description="Helical" evidence="9">
    <location>
        <begin position="73"/>
        <end position="93"/>
    </location>
</feature>
<dbReference type="GO" id="GO:0050796">
    <property type="term" value="P:regulation of insulin secretion"/>
    <property type="evidence" value="ECO:0007669"/>
    <property type="project" value="TreeGrafter"/>
</dbReference>
<dbReference type="EMBL" id="OW240918">
    <property type="protein sequence ID" value="CAH2307368.1"/>
    <property type="molecule type" value="Genomic_DNA"/>
</dbReference>
<dbReference type="Gene3D" id="1.20.1070.10">
    <property type="entry name" value="Rhodopsin 7-helix transmembrane proteins"/>
    <property type="match status" value="1"/>
</dbReference>
<sequence length="335" mass="38302">MNDSQILDYSLDYNYTDFLDYNFTLEDDFRDSKQNTLFCVIYVLVCVIGFVSNALAIYVVLRYRYMWTTTNIYISSLVLGDLLYMMCLLWFAVETAYSYWSMGMVLCKVFWALTTAVAFSSSFFLTIMSINDCLHVYFPVFSRNRLGPKAALVISGCTWVICLLLGIPIFRYASLDSGKSCKVWSEATSLYSITITTYQLVLAFFVPLALVCVSLILTANWLKSHKKHADPSYTNVREDMILVFALSIVYLVIWLPMHVLEIMSAVGVFTELSETVYYLLSIVPYLKCCIYPFLYGLISQSFNDGYKRVLCCAKAKAKNKDTECCGDKQEDKCLN</sequence>
<reference evidence="11" key="1">
    <citation type="submission" date="2022-03" db="EMBL/GenBank/DDBJ databases">
        <authorList>
            <person name="Alioto T."/>
            <person name="Alioto T."/>
            <person name="Gomez Garrido J."/>
        </authorList>
    </citation>
    <scope>NUCLEOTIDE SEQUENCE</scope>
</reference>
<dbReference type="GO" id="GO:0004994">
    <property type="term" value="F:somatostatin receptor activity"/>
    <property type="evidence" value="ECO:0007669"/>
    <property type="project" value="TreeGrafter"/>
</dbReference>
<dbReference type="PRINTS" id="PR00237">
    <property type="entry name" value="GPCRRHODOPSN"/>
</dbReference>